<dbReference type="Gene3D" id="1.25.40.10">
    <property type="entry name" value="Tetratricopeptide repeat domain"/>
    <property type="match status" value="1"/>
</dbReference>
<sequence>MYRLLIASLSSGLRPTDSFITSPLQKFLFMGMKLSDVAANNPGSVRWNSLNKRWPPVLAENGNGKTPFPMKTNPLIIAIYGQMCIAAKSYQSAIFYLLHSYDYCPQDPMVCLCLAIASIGRAMQRQSDNRHHLITQGLAFLSQYRSLRKDDPRHLSEVEFNFGRTFQQLGLHSLAVKHYERVLEMAERDAENQSQTSSLAKEAAYNLSLIYVTTGAAPLAQALYRKWLSL</sequence>
<dbReference type="InterPro" id="IPR039340">
    <property type="entry name" value="Tfc4/TFIIIC-102/Sfc4"/>
</dbReference>
<reference evidence="2 3" key="1">
    <citation type="submission" date="2015-12" db="EMBL/GenBank/DDBJ databases">
        <title>Draft genome sequence of Moniliophthora roreri, the causal agent of frosty pod rot of cacao.</title>
        <authorList>
            <person name="Aime M.C."/>
            <person name="Diaz-Valderrama J.R."/>
            <person name="Kijpornyongpan T."/>
            <person name="Phillips-Mora W."/>
        </authorList>
    </citation>
    <scope>NUCLEOTIDE SEQUENCE [LARGE SCALE GENOMIC DNA]</scope>
    <source>
        <strain evidence="2 3">MCA 2952</strain>
    </source>
</reference>
<dbReference type="Proteomes" id="UP000054988">
    <property type="component" value="Unassembled WGS sequence"/>
</dbReference>
<dbReference type="PROSITE" id="PS50005">
    <property type="entry name" value="TPR"/>
    <property type="match status" value="1"/>
</dbReference>
<dbReference type="PANTHER" id="PTHR23082:SF0">
    <property type="entry name" value="GENERAL TRANSCRIPTION FACTOR 3C POLYPEPTIDE 3"/>
    <property type="match status" value="1"/>
</dbReference>
<protein>
    <submittedName>
        <fullName evidence="2">Uncharacterized protein</fullName>
    </submittedName>
</protein>
<dbReference type="GO" id="GO:0006383">
    <property type="term" value="P:transcription by RNA polymerase III"/>
    <property type="evidence" value="ECO:0007669"/>
    <property type="project" value="InterPro"/>
</dbReference>
<dbReference type="AlphaFoldDB" id="A0A0W0FVB0"/>
<dbReference type="InterPro" id="IPR019734">
    <property type="entry name" value="TPR_rpt"/>
</dbReference>
<name>A0A0W0FVB0_MONRR</name>
<dbReference type="EMBL" id="LATX01001609">
    <property type="protein sequence ID" value="KTB40104.1"/>
    <property type="molecule type" value="Genomic_DNA"/>
</dbReference>
<dbReference type="PANTHER" id="PTHR23082">
    <property type="entry name" value="TRANSCRIPTION INITIATION FACTOR IIIC TFIIIC , POLYPEPTIDE 3-RELATED"/>
    <property type="match status" value="1"/>
</dbReference>
<evidence type="ECO:0000313" key="3">
    <source>
        <dbReference type="Proteomes" id="UP000054988"/>
    </source>
</evidence>
<organism evidence="2 3">
    <name type="scientific">Moniliophthora roreri</name>
    <name type="common">Frosty pod rot fungus</name>
    <name type="synonym">Monilia roreri</name>
    <dbReference type="NCBI Taxonomy" id="221103"/>
    <lineage>
        <taxon>Eukaryota</taxon>
        <taxon>Fungi</taxon>
        <taxon>Dikarya</taxon>
        <taxon>Basidiomycota</taxon>
        <taxon>Agaricomycotina</taxon>
        <taxon>Agaricomycetes</taxon>
        <taxon>Agaricomycetidae</taxon>
        <taxon>Agaricales</taxon>
        <taxon>Marasmiineae</taxon>
        <taxon>Marasmiaceae</taxon>
        <taxon>Moniliophthora</taxon>
    </lineage>
</organism>
<dbReference type="GO" id="GO:0000127">
    <property type="term" value="C:transcription factor TFIIIC complex"/>
    <property type="evidence" value="ECO:0007669"/>
    <property type="project" value="TreeGrafter"/>
</dbReference>
<comment type="caution">
    <text evidence="2">The sequence shown here is derived from an EMBL/GenBank/DDBJ whole genome shotgun (WGS) entry which is preliminary data.</text>
</comment>
<gene>
    <name evidence="2" type="ORF">WG66_7322</name>
</gene>
<accession>A0A0W0FVB0</accession>
<dbReference type="SUPFAM" id="SSF48452">
    <property type="entry name" value="TPR-like"/>
    <property type="match status" value="1"/>
</dbReference>
<dbReference type="InterPro" id="IPR011990">
    <property type="entry name" value="TPR-like_helical_dom_sf"/>
</dbReference>
<proteinExistence type="predicted"/>
<evidence type="ECO:0000256" key="1">
    <source>
        <dbReference type="PROSITE-ProRule" id="PRU00339"/>
    </source>
</evidence>
<evidence type="ECO:0000313" key="2">
    <source>
        <dbReference type="EMBL" id="KTB40104.1"/>
    </source>
</evidence>
<keyword evidence="1" id="KW-0802">TPR repeat</keyword>
<feature type="repeat" description="TPR" evidence="1">
    <location>
        <begin position="156"/>
        <end position="189"/>
    </location>
</feature>